<gene>
    <name evidence="2" type="ORF">D7B24_005673</name>
</gene>
<dbReference type="Proteomes" id="UP000267145">
    <property type="component" value="Unassembled WGS sequence"/>
</dbReference>
<sequence>MQKLVKRTAEAQRAVARRTAKKTLNVYRRSKLERRSEQSQNVEEIAGDLRAARVARAEAWDLGPLTPRRDVDGNFTHGATLLSRNRPQTPFKAWEIEQRCAWAGGSKLLNIVKNDRVVVMEGPDKGKIDLINHIDLNNGVVELKTLGKKQRPANTDKYLTVVPDVHRKVDPSQPPTSAATGTLPISAIRLVHPLTDPVTGITRDVIVRSLTAGPVKRHRATGWKAWTRYITGLNVAVPWPEREVVERADHPADTLRAAVEEPTFVPSLLACPLPDTLIDELRNKYSKFRTRHEVEYVQRKEAEASEKKAGRVTAASMLTPLQEFNRQQRDARRARGQPMLTEEMLEKVGQVIARNKAAALSAAGVSEVHETPAQLLDAAPDGSSPTTQQ</sequence>
<dbReference type="AlphaFoldDB" id="A0A3M9YCV6"/>
<evidence type="ECO:0000313" key="3">
    <source>
        <dbReference type="Proteomes" id="UP000267145"/>
    </source>
</evidence>
<keyword evidence="3" id="KW-1185">Reference proteome</keyword>
<dbReference type="InterPro" id="IPR008991">
    <property type="entry name" value="Translation_prot_SH3-like_sf"/>
</dbReference>
<name>A0A3M9YCV6_9PEZI</name>
<comment type="caution">
    <text evidence="2">The sequence shown here is derived from an EMBL/GenBank/DDBJ whole genome shotgun (WGS) entry which is preliminary data.</text>
</comment>
<evidence type="ECO:0000256" key="1">
    <source>
        <dbReference type="SAM" id="MobiDB-lite"/>
    </source>
</evidence>
<proteinExistence type="predicted"/>
<organism evidence="2 3">
    <name type="scientific">Verticillium nonalfalfae</name>
    <dbReference type="NCBI Taxonomy" id="1051616"/>
    <lineage>
        <taxon>Eukaryota</taxon>
        <taxon>Fungi</taxon>
        <taxon>Dikarya</taxon>
        <taxon>Ascomycota</taxon>
        <taxon>Pezizomycotina</taxon>
        <taxon>Sordariomycetes</taxon>
        <taxon>Hypocreomycetidae</taxon>
        <taxon>Glomerellales</taxon>
        <taxon>Plectosphaerellaceae</taxon>
        <taxon>Verticillium</taxon>
    </lineage>
</organism>
<protein>
    <recommendedName>
        <fullName evidence="4">KOW domain-containing protein</fullName>
    </recommendedName>
</protein>
<dbReference type="RefSeq" id="XP_028495890.1">
    <property type="nucleotide sequence ID" value="XM_028639822.1"/>
</dbReference>
<evidence type="ECO:0000313" key="2">
    <source>
        <dbReference type="EMBL" id="RNJ57732.1"/>
    </source>
</evidence>
<accession>A0A3M9YCV6</accession>
<reference evidence="2 3" key="1">
    <citation type="submission" date="2018-10" db="EMBL/GenBank/DDBJ databases">
        <title>Genome sequence of Verticillium nonalfalfae VnAa140.</title>
        <authorList>
            <person name="Stajich J.E."/>
            <person name="Kasson M.T."/>
        </authorList>
    </citation>
    <scope>NUCLEOTIDE SEQUENCE [LARGE SCALE GENOMIC DNA]</scope>
    <source>
        <strain evidence="2 3">VnAa140</strain>
    </source>
</reference>
<dbReference type="GeneID" id="39609362"/>
<evidence type="ECO:0008006" key="4">
    <source>
        <dbReference type="Google" id="ProtNLM"/>
    </source>
</evidence>
<dbReference type="Pfam" id="PF22682">
    <property type="entry name" value="Ribosomal_uL24m-like"/>
    <property type="match status" value="1"/>
</dbReference>
<feature type="region of interest" description="Disordered" evidence="1">
    <location>
        <begin position="366"/>
        <end position="389"/>
    </location>
</feature>
<dbReference type="STRING" id="1051616.A0A3M9YCV6"/>
<dbReference type="EMBL" id="RBVV01000036">
    <property type="protein sequence ID" value="RNJ57732.1"/>
    <property type="molecule type" value="Genomic_DNA"/>
</dbReference>
<dbReference type="SUPFAM" id="SSF50104">
    <property type="entry name" value="Translation proteins SH3-like domain"/>
    <property type="match status" value="1"/>
</dbReference>